<dbReference type="Proteomes" id="UP001186974">
    <property type="component" value="Unassembled WGS sequence"/>
</dbReference>
<name>A0ACC3DZX2_9PEZI</name>
<keyword evidence="2" id="KW-1185">Reference proteome</keyword>
<accession>A0ACC3DZX2</accession>
<dbReference type="EMBL" id="JAWDJW010000001">
    <property type="protein sequence ID" value="KAK3082379.1"/>
    <property type="molecule type" value="Genomic_DNA"/>
</dbReference>
<protein>
    <submittedName>
        <fullName evidence="1">Uncharacterized protein</fullName>
    </submittedName>
</protein>
<organism evidence="1 2">
    <name type="scientific">Coniosporium uncinatum</name>
    <dbReference type="NCBI Taxonomy" id="93489"/>
    <lineage>
        <taxon>Eukaryota</taxon>
        <taxon>Fungi</taxon>
        <taxon>Dikarya</taxon>
        <taxon>Ascomycota</taxon>
        <taxon>Pezizomycotina</taxon>
        <taxon>Dothideomycetes</taxon>
        <taxon>Dothideomycetes incertae sedis</taxon>
        <taxon>Coniosporium</taxon>
    </lineage>
</organism>
<evidence type="ECO:0000313" key="2">
    <source>
        <dbReference type="Proteomes" id="UP001186974"/>
    </source>
</evidence>
<sequence>MPLRLPLLHSTRRLYCPQCLHDIPKPVQSVRKTAFFHTSLPLRSDDTFPNHYETLGLQPNATEKDIKKQFYALSKTHHPDRNPNDPTASSRFVAISEAYHTLGVPEKRSRYDRDYQRAFAPTSSSGGAAYPGGSHSSHTARSPAGGRPASGLSKRRTTFRGPPPSFYRSGGWGQASEKREAYKDYAHSGPASGPSWSGRAEGFGPGQTVDHDPTIPHWDRAGHFRTHEDLSKRREASGRNKGPEISLEERLGPSMVWSFFAVSSLIVGVVTGVGWFTAAAAPGRRQKDEA</sequence>
<reference evidence="1" key="1">
    <citation type="submission" date="2024-09" db="EMBL/GenBank/DDBJ databases">
        <title>Black Yeasts Isolated from many extreme environments.</title>
        <authorList>
            <person name="Coleine C."/>
            <person name="Stajich J.E."/>
            <person name="Selbmann L."/>
        </authorList>
    </citation>
    <scope>NUCLEOTIDE SEQUENCE</scope>
    <source>
        <strain evidence="1">CCFEE 5737</strain>
    </source>
</reference>
<evidence type="ECO:0000313" key="1">
    <source>
        <dbReference type="EMBL" id="KAK3082379.1"/>
    </source>
</evidence>
<comment type="caution">
    <text evidence="1">The sequence shown here is derived from an EMBL/GenBank/DDBJ whole genome shotgun (WGS) entry which is preliminary data.</text>
</comment>
<gene>
    <name evidence="1" type="ORF">LTS18_004291</name>
</gene>
<proteinExistence type="predicted"/>